<proteinExistence type="evidence at transcript level"/>
<reference evidence="1" key="1">
    <citation type="journal article" date="2005" name="Genome Biol.">
        <title>Full-length cDNAs from chicken bursal lymphocytes to facilitate gene function analysis.</title>
        <authorList>
            <person name="Caldwell R.B."/>
            <person name="Kierzek A.M."/>
            <person name="Arakawa H."/>
            <person name="Bezzubov Y."/>
            <person name="Zaim J."/>
            <person name="Fiedler P."/>
            <person name="Kutter S."/>
            <person name="Blagodatski A."/>
            <person name="Kostovska D."/>
            <person name="Koter M."/>
            <person name="Plachy J."/>
            <person name="Carninci P."/>
            <person name="Hayashizaki Y."/>
            <person name="Buerstedde J.M."/>
        </authorList>
    </citation>
    <scope>NUCLEOTIDE SEQUENCE</scope>
    <source>
        <strain evidence="1">CB</strain>
        <tissue evidence="1">Bursa</tissue>
    </source>
</reference>
<organism evidence="1">
    <name type="scientific">Gallus gallus</name>
    <name type="common">Chicken</name>
    <dbReference type="NCBI Taxonomy" id="9031"/>
    <lineage>
        <taxon>Eukaryota</taxon>
        <taxon>Metazoa</taxon>
        <taxon>Chordata</taxon>
        <taxon>Craniata</taxon>
        <taxon>Vertebrata</taxon>
        <taxon>Euteleostomi</taxon>
        <taxon>Archelosauria</taxon>
        <taxon>Archosauria</taxon>
        <taxon>Dinosauria</taxon>
        <taxon>Saurischia</taxon>
        <taxon>Theropoda</taxon>
        <taxon>Coelurosauria</taxon>
        <taxon>Aves</taxon>
        <taxon>Neognathae</taxon>
        <taxon>Galloanserae</taxon>
        <taxon>Galliformes</taxon>
        <taxon>Phasianidae</taxon>
        <taxon>Phasianinae</taxon>
        <taxon>Gallus</taxon>
    </lineage>
</organism>
<sequence length="12" mass="1374">MVLFTCFSLLSI</sequence>
<protein>
    <submittedName>
        <fullName evidence="1">Uncharacterized protein</fullName>
    </submittedName>
</protein>
<evidence type="ECO:0000313" key="1">
    <source>
        <dbReference type="EMBL" id="CAG31254.1"/>
    </source>
</evidence>
<dbReference type="EMBL" id="AJ719595">
    <property type="protein sequence ID" value="CAG31254.1"/>
    <property type="molecule type" value="mRNA"/>
</dbReference>
<accession>Q5ZLY9</accession>
<gene>
    <name evidence="1" type="ORF">RCJMB04_4f2</name>
</gene>
<name>Q5ZLY9_CHICK</name>